<reference evidence="1" key="1">
    <citation type="submission" date="2023-07" db="EMBL/GenBank/DDBJ databases">
        <authorList>
            <person name="Kim M.K."/>
        </authorList>
    </citation>
    <scope>NUCLEOTIDE SEQUENCE</scope>
    <source>
        <strain evidence="1">M29</strain>
    </source>
</reference>
<sequence length="147" mass="16512">MEVVVDHGQLLLALTPPEWQETFRSGRLLGRAISDTFRRSSTEALAYAARYPELAVYVEDMGRFFFVLVVVQQDGYAQRVFLERLTCATCSWSGMSANPLCIDQYIGLPAEVRTDLMRNALALPQTPCPQCNTALPRQSIWTEHQGA</sequence>
<organism evidence="1 2">
    <name type="scientific">Hymenobacter mellowenesis</name>
    <dbReference type="NCBI Taxonomy" id="3063995"/>
    <lineage>
        <taxon>Bacteria</taxon>
        <taxon>Pseudomonadati</taxon>
        <taxon>Bacteroidota</taxon>
        <taxon>Cytophagia</taxon>
        <taxon>Cytophagales</taxon>
        <taxon>Hymenobacteraceae</taxon>
        <taxon>Hymenobacter</taxon>
    </lineage>
</organism>
<evidence type="ECO:0000313" key="2">
    <source>
        <dbReference type="Proteomes" id="UP001167796"/>
    </source>
</evidence>
<comment type="caution">
    <text evidence="1">The sequence shown here is derived from an EMBL/GenBank/DDBJ whole genome shotgun (WGS) entry which is preliminary data.</text>
</comment>
<dbReference type="Proteomes" id="UP001167796">
    <property type="component" value="Unassembled WGS sequence"/>
</dbReference>
<protein>
    <submittedName>
        <fullName evidence="1">Uncharacterized protein</fullName>
    </submittedName>
</protein>
<accession>A0ABT9AAH2</accession>
<evidence type="ECO:0000313" key="1">
    <source>
        <dbReference type="EMBL" id="MDO7846833.1"/>
    </source>
</evidence>
<gene>
    <name evidence="1" type="ORF">Q5H92_10730</name>
</gene>
<dbReference type="EMBL" id="JAUQSX010000005">
    <property type="protein sequence ID" value="MDO7846833.1"/>
    <property type="molecule type" value="Genomic_DNA"/>
</dbReference>
<name>A0ABT9AAH2_9BACT</name>
<proteinExistence type="predicted"/>
<dbReference type="RefSeq" id="WP_305011518.1">
    <property type="nucleotide sequence ID" value="NZ_JAUQSX010000005.1"/>
</dbReference>
<keyword evidence="2" id="KW-1185">Reference proteome</keyword>